<proteinExistence type="predicted"/>
<name>A0A238YYT0_9BACT</name>
<comment type="pathway">
    <text evidence="2">Metabolic intermediate metabolism; pimeloyl-CoA biosynthesis; pimeloyl-CoA from pimelate: step 1/1.</text>
</comment>
<dbReference type="UniPathway" id="UPA00999">
    <property type="reaction ID" value="UER00351"/>
</dbReference>
<keyword evidence="5 11" id="KW-0436">Ligase</keyword>
<dbReference type="NCBIfam" id="NF002360">
    <property type="entry name" value="PRK01322.1"/>
    <property type="match status" value="1"/>
</dbReference>
<evidence type="ECO:0000256" key="1">
    <source>
        <dbReference type="ARBA" id="ARBA00001946"/>
    </source>
</evidence>
<evidence type="ECO:0000256" key="4">
    <source>
        <dbReference type="ARBA" id="ARBA00012984"/>
    </source>
</evidence>
<evidence type="ECO:0000256" key="8">
    <source>
        <dbReference type="ARBA" id="ARBA00022840"/>
    </source>
</evidence>
<dbReference type="AlphaFoldDB" id="A0A238YYT0"/>
<dbReference type="EC" id="6.2.1.14" evidence="4"/>
<dbReference type="GO" id="GO:0009102">
    <property type="term" value="P:biotin biosynthetic process"/>
    <property type="evidence" value="ECO:0007669"/>
    <property type="project" value="UniProtKB-KW"/>
</dbReference>
<comment type="subunit">
    <text evidence="3">Homodimer.</text>
</comment>
<accession>A0A238YYT0</accession>
<evidence type="ECO:0000256" key="9">
    <source>
        <dbReference type="ARBA" id="ARBA00022842"/>
    </source>
</evidence>
<comment type="catalytic activity">
    <reaction evidence="10">
        <text>heptanedioate + ATP + CoA = 6-carboxyhexanoyl-CoA + AMP + diphosphate</text>
        <dbReference type="Rhea" id="RHEA:14781"/>
        <dbReference type="ChEBI" id="CHEBI:30616"/>
        <dbReference type="ChEBI" id="CHEBI:33019"/>
        <dbReference type="ChEBI" id="CHEBI:36165"/>
        <dbReference type="ChEBI" id="CHEBI:57287"/>
        <dbReference type="ChEBI" id="CHEBI:57360"/>
        <dbReference type="ChEBI" id="CHEBI:456215"/>
        <dbReference type="EC" id="6.2.1.14"/>
    </reaction>
</comment>
<evidence type="ECO:0000313" key="11">
    <source>
        <dbReference type="EMBL" id="SNR76227.1"/>
    </source>
</evidence>
<dbReference type="Proteomes" id="UP000198405">
    <property type="component" value="Unassembled WGS sequence"/>
</dbReference>
<comment type="cofactor">
    <cofactor evidence="1">
        <name>Mg(2+)</name>
        <dbReference type="ChEBI" id="CHEBI:18420"/>
    </cofactor>
</comment>
<protein>
    <recommendedName>
        <fullName evidence="4">6-carboxyhexanoate--CoA ligase</fullName>
        <ecNumber evidence="4">6.2.1.14</ecNumber>
    </recommendedName>
</protein>
<dbReference type="GO" id="GO:0042410">
    <property type="term" value="F:6-carboxyhexanoate-CoA ligase activity"/>
    <property type="evidence" value="ECO:0007669"/>
    <property type="project" value="UniProtKB-EC"/>
</dbReference>
<keyword evidence="8" id="KW-0067">ATP-binding</keyword>
<dbReference type="EMBL" id="FZOB01000005">
    <property type="protein sequence ID" value="SNR76227.1"/>
    <property type="molecule type" value="Genomic_DNA"/>
</dbReference>
<evidence type="ECO:0000256" key="10">
    <source>
        <dbReference type="ARBA" id="ARBA00049553"/>
    </source>
</evidence>
<gene>
    <name evidence="11" type="ORF">SAMN06265340_105115</name>
</gene>
<evidence type="ECO:0000256" key="7">
    <source>
        <dbReference type="ARBA" id="ARBA00022756"/>
    </source>
</evidence>
<keyword evidence="12" id="KW-1185">Reference proteome</keyword>
<reference evidence="12" key="1">
    <citation type="submission" date="2017-06" db="EMBL/GenBank/DDBJ databases">
        <authorList>
            <person name="Varghese N."/>
            <person name="Submissions S."/>
        </authorList>
    </citation>
    <scope>NUCLEOTIDE SEQUENCE [LARGE SCALE GENOMIC DNA]</scope>
    <source>
        <strain evidence="12">DSM 15668</strain>
    </source>
</reference>
<dbReference type="GO" id="GO:0005524">
    <property type="term" value="F:ATP binding"/>
    <property type="evidence" value="ECO:0007669"/>
    <property type="project" value="UniProtKB-KW"/>
</dbReference>
<keyword evidence="6" id="KW-0547">Nucleotide-binding</keyword>
<dbReference type="RefSeq" id="WP_089323002.1">
    <property type="nucleotide sequence ID" value="NZ_FZOB01000005.1"/>
</dbReference>
<keyword evidence="9" id="KW-0460">Magnesium</keyword>
<evidence type="ECO:0000256" key="6">
    <source>
        <dbReference type="ARBA" id="ARBA00022741"/>
    </source>
</evidence>
<evidence type="ECO:0000313" key="12">
    <source>
        <dbReference type="Proteomes" id="UP000198405"/>
    </source>
</evidence>
<organism evidence="11 12">
    <name type="scientific">Desulfurobacterium atlanticum</name>
    <dbReference type="NCBI Taxonomy" id="240169"/>
    <lineage>
        <taxon>Bacteria</taxon>
        <taxon>Pseudomonadati</taxon>
        <taxon>Aquificota</taxon>
        <taxon>Aquificia</taxon>
        <taxon>Desulfurobacteriales</taxon>
        <taxon>Desulfurobacteriaceae</taxon>
        <taxon>Desulfurobacterium</taxon>
    </lineage>
</organism>
<dbReference type="Pfam" id="PF03744">
    <property type="entry name" value="BioW"/>
    <property type="match status" value="1"/>
</dbReference>
<evidence type="ECO:0000256" key="3">
    <source>
        <dbReference type="ARBA" id="ARBA00011738"/>
    </source>
</evidence>
<dbReference type="InterPro" id="IPR005499">
    <property type="entry name" value="BioW"/>
</dbReference>
<evidence type="ECO:0000256" key="5">
    <source>
        <dbReference type="ARBA" id="ARBA00022598"/>
    </source>
</evidence>
<evidence type="ECO:0000256" key="2">
    <source>
        <dbReference type="ARBA" id="ARBA00005075"/>
    </source>
</evidence>
<sequence length="266" mass="30083">MKGKKLFSIKMRACRSGEHISGAERIAQEQQIPEITKQLSQRALNHSKGKPDLINIKIELLEKEPIPLKLLSIYEIEDQRNYTLKEILSKLFQKANIDESVGFSVYKALISGASPSGRVMRGAMVVDILTGVRLEPDKFRGIRASYMDITQEAFEKLKKITGDRFTPNMKDAVILSTKVLHHKNVIAELCISDDPDYTTGYFSIKGVGYIRIKDIKPYGLPKGGRAFFVKGTVKLKEFIEYMESTPVLMVDTDKYYCLPLSEILEA</sequence>
<keyword evidence="7" id="KW-0093">Biotin biosynthesis</keyword>